<dbReference type="Gene3D" id="3.40.50.300">
    <property type="entry name" value="P-loop containing nucleotide triphosphate hydrolases"/>
    <property type="match status" value="2"/>
</dbReference>
<keyword evidence="6" id="KW-0269">Exonuclease</keyword>
<gene>
    <name evidence="6" type="ORF">J2S36_001499</name>
</gene>
<dbReference type="PANTHER" id="PTHR32114">
    <property type="entry name" value="ABC TRANSPORTER ABCH.3"/>
    <property type="match status" value="1"/>
</dbReference>
<dbReference type="PANTHER" id="PTHR32114:SF2">
    <property type="entry name" value="ABC TRANSPORTER ABCH.3"/>
    <property type="match status" value="1"/>
</dbReference>
<keyword evidence="7" id="KW-1185">Reference proteome</keyword>
<name>A0ABU1T3X7_9ACTO</name>
<dbReference type="RefSeq" id="WP_309957052.1">
    <property type="nucleotide sequence ID" value="NZ_JAVDUJ010000001.1"/>
</dbReference>
<dbReference type="InterPro" id="IPR038729">
    <property type="entry name" value="Rad50/SbcC_AAA"/>
</dbReference>
<dbReference type="Proteomes" id="UP001266099">
    <property type="component" value="Unassembled WGS sequence"/>
</dbReference>
<sequence>MIIESLHFSGIGPFRGESKIDFAALCADGLFLFDGPTGSGKSTLIDAITFALFGDVAGKSSSNERIRSTHSAPDAESWVDLVFTVSSGTYRVRRTPAWNRLKRSAQKQQSNATGIPNITFGENDFRKINETAKLWRIDPAASTRKDWENGKIIATQVREVRPIIEDLIGLTKDQFLQTVVLPQGQFAEFLRLKSAERQPILEAIFRTKKYREFTNALADRAKESLQRIANEKQTFFQALDTWLTNQGLPANHITQIKALRADLFTAPNDHINELKSTLLDAILAAQSDLAKAAKESAAMAQQAQLAEDECRAKLAAEEQLFARIAQRIELEEKLAILQSERPEHDSRLQALALAAKASVPFSRITDYKTQAAEIRVNAKTFQNLLEKYFTSAENAKLKISQSTITENFALCTEIGSLSQKPVFELSALQLIVDKAQKSLKALLENQVKLQQKITHFAQLKELETTTQTTADRITQLTEQLAKIRAERAEIGSEITQIPLQKAAAMQALADATEKSSKLLQLEKELAHLLEISKAFTIRKEAEAALAIANSRLLKAAQKLHKIKSEYQETLRRWQKSFAADLAQELSTGSACPVCGATEHPAPAESTQKVSAAQVEQAQEKLDRAHHAFNDATVQQQACEITVAKLSEQTTNFAEHKIKTDISTTREMITAAQNAESEKAAANEKITLLSNQLADLTTKDTQLALTEKAAATELTLLTTQVTANEKTLAAAKDGYPTIKNAFAQLKKVFTILDSLIEIHRFLNNLLDQLLRFTQLLHNALEISEFADISAVEAAQLSATQALELTRKVKAYEENLQSTQSFLQDPLITATKGKTPPDLEIRKAELAAQIENRQRLAAKSATTSQFVKDAKLLYSPIRKSATAWEQIIAESKAIIHLADLATAHNRQINRVPLDIWVLMRRFEAIVTRANMHLQEISNGRYELIRSEEGGRVKKTGLGLSIIDRDGSQLGDITRSTTSLSGGETFYTSLALALALAEIVQEESGGVRIDTLIIDEGFGTLSAGIRDLVLHTLHDLQKNGRKIGIVSHVPELKQLIANRIAITAEKSGESTIQVIC</sequence>
<evidence type="ECO:0000256" key="4">
    <source>
        <dbReference type="SAM" id="Coils"/>
    </source>
</evidence>
<keyword evidence="4" id="KW-0175">Coiled coil</keyword>
<feature type="coiled-coil region" evidence="4">
    <location>
        <begin position="425"/>
        <end position="493"/>
    </location>
</feature>
<dbReference type="SUPFAM" id="SSF52540">
    <property type="entry name" value="P-loop containing nucleoside triphosphate hydrolases"/>
    <property type="match status" value="1"/>
</dbReference>
<dbReference type="GO" id="GO:0004527">
    <property type="term" value="F:exonuclease activity"/>
    <property type="evidence" value="ECO:0007669"/>
    <property type="project" value="UniProtKB-KW"/>
</dbReference>
<evidence type="ECO:0000259" key="5">
    <source>
        <dbReference type="Pfam" id="PF13476"/>
    </source>
</evidence>
<evidence type="ECO:0000256" key="2">
    <source>
        <dbReference type="ARBA" id="ARBA00011322"/>
    </source>
</evidence>
<feature type="coiled-coil region" evidence="4">
    <location>
        <begin position="671"/>
        <end position="698"/>
    </location>
</feature>
<evidence type="ECO:0000313" key="6">
    <source>
        <dbReference type="EMBL" id="MDR6939956.1"/>
    </source>
</evidence>
<evidence type="ECO:0000313" key="7">
    <source>
        <dbReference type="Proteomes" id="UP001266099"/>
    </source>
</evidence>
<proteinExistence type="inferred from homology"/>
<comment type="subunit">
    <text evidence="2">Heterodimer of SbcC and SbcD.</text>
</comment>
<comment type="caution">
    <text evidence="6">The sequence shown here is derived from an EMBL/GenBank/DDBJ whole genome shotgun (WGS) entry which is preliminary data.</text>
</comment>
<reference evidence="6 7" key="1">
    <citation type="submission" date="2023-07" db="EMBL/GenBank/DDBJ databases">
        <title>Sequencing the genomes of 1000 actinobacteria strains.</title>
        <authorList>
            <person name="Klenk H.-P."/>
        </authorList>
    </citation>
    <scope>NUCLEOTIDE SEQUENCE [LARGE SCALE GENOMIC DNA]</scope>
    <source>
        <strain evidence="6 7">DSM 15539</strain>
    </source>
</reference>
<keyword evidence="6" id="KW-0378">Hydrolase</keyword>
<accession>A0ABU1T3X7</accession>
<evidence type="ECO:0000256" key="1">
    <source>
        <dbReference type="ARBA" id="ARBA00006930"/>
    </source>
</evidence>
<dbReference type="Pfam" id="PF13476">
    <property type="entry name" value="AAA_23"/>
    <property type="match status" value="1"/>
</dbReference>
<feature type="domain" description="Rad50/SbcC-type AAA" evidence="5">
    <location>
        <begin position="5"/>
        <end position="232"/>
    </location>
</feature>
<protein>
    <recommendedName>
        <fullName evidence="3">Nuclease SbcCD subunit C</fullName>
    </recommendedName>
</protein>
<keyword evidence="6" id="KW-0540">Nuclease</keyword>
<dbReference type="Pfam" id="PF13558">
    <property type="entry name" value="SbcC_Walker_B"/>
    <property type="match status" value="1"/>
</dbReference>
<dbReference type="EMBL" id="JAVDUJ010000001">
    <property type="protein sequence ID" value="MDR6939956.1"/>
    <property type="molecule type" value="Genomic_DNA"/>
</dbReference>
<comment type="similarity">
    <text evidence="1">Belongs to the SMC family. SbcC subfamily.</text>
</comment>
<dbReference type="InterPro" id="IPR027417">
    <property type="entry name" value="P-loop_NTPase"/>
</dbReference>
<organism evidence="6 7">
    <name type="scientific">Arcanobacterium hippocoleae</name>
    <dbReference type="NCBI Taxonomy" id="149017"/>
    <lineage>
        <taxon>Bacteria</taxon>
        <taxon>Bacillati</taxon>
        <taxon>Actinomycetota</taxon>
        <taxon>Actinomycetes</taxon>
        <taxon>Actinomycetales</taxon>
        <taxon>Actinomycetaceae</taxon>
        <taxon>Arcanobacterium</taxon>
    </lineage>
</organism>
<evidence type="ECO:0000256" key="3">
    <source>
        <dbReference type="ARBA" id="ARBA00013368"/>
    </source>
</evidence>